<name>A0A8X6MH80_NEPPI</name>
<accession>A0A8X6MH80</accession>
<dbReference type="Proteomes" id="UP000887013">
    <property type="component" value="Unassembled WGS sequence"/>
</dbReference>
<dbReference type="AlphaFoldDB" id="A0A8X6MH80"/>
<protein>
    <submittedName>
        <fullName evidence="1">Uncharacterized protein</fullName>
    </submittedName>
</protein>
<reference evidence="1" key="1">
    <citation type="submission" date="2020-08" db="EMBL/GenBank/DDBJ databases">
        <title>Multicomponent nature underlies the extraordinary mechanical properties of spider dragline silk.</title>
        <authorList>
            <person name="Kono N."/>
            <person name="Nakamura H."/>
            <person name="Mori M."/>
            <person name="Yoshida Y."/>
            <person name="Ohtoshi R."/>
            <person name="Malay A.D."/>
            <person name="Moran D.A.P."/>
            <person name="Tomita M."/>
            <person name="Numata K."/>
            <person name="Arakawa K."/>
        </authorList>
    </citation>
    <scope>NUCLEOTIDE SEQUENCE</scope>
</reference>
<proteinExistence type="predicted"/>
<organism evidence="1 2">
    <name type="scientific">Nephila pilipes</name>
    <name type="common">Giant wood spider</name>
    <name type="synonym">Nephila maculata</name>
    <dbReference type="NCBI Taxonomy" id="299642"/>
    <lineage>
        <taxon>Eukaryota</taxon>
        <taxon>Metazoa</taxon>
        <taxon>Ecdysozoa</taxon>
        <taxon>Arthropoda</taxon>
        <taxon>Chelicerata</taxon>
        <taxon>Arachnida</taxon>
        <taxon>Araneae</taxon>
        <taxon>Araneomorphae</taxon>
        <taxon>Entelegynae</taxon>
        <taxon>Araneoidea</taxon>
        <taxon>Nephilidae</taxon>
        <taxon>Nephila</taxon>
    </lineage>
</organism>
<gene>
    <name evidence="1" type="ORF">NPIL_491361</name>
</gene>
<evidence type="ECO:0000313" key="1">
    <source>
        <dbReference type="EMBL" id="GFS51905.1"/>
    </source>
</evidence>
<evidence type="ECO:0000313" key="2">
    <source>
        <dbReference type="Proteomes" id="UP000887013"/>
    </source>
</evidence>
<keyword evidence="2" id="KW-1185">Reference proteome</keyword>
<sequence length="95" mass="10991">MTENCLAEAKYQDSWKEMGTCKTVQYPPHMPMGFHCITSREDRPSKDILIQIKMAAVRDLYISVERQLLEVSSRIVVQIQVASYTALLLWFSFCT</sequence>
<dbReference type="EMBL" id="BMAW01091845">
    <property type="protein sequence ID" value="GFS51905.1"/>
    <property type="molecule type" value="Genomic_DNA"/>
</dbReference>
<comment type="caution">
    <text evidence="1">The sequence shown here is derived from an EMBL/GenBank/DDBJ whole genome shotgun (WGS) entry which is preliminary data.</text>
</comment>